<dbReference type="OMA" id="ICHFIVI"/>
<dbReference type="OrthoDB" id="5830488at2759"/>
<feature type="transmembrane region" description="Helical" evidence="1">
    <location>
        <begin position="125"/>
        <end position="145"/>
    </location>
</feature>
<reference evidence="3" key="1">
    <citation type="submission" date="2011-07" db="EMBL/GenBank/DDBJ databases">
        <authorList>
            <consortium name="Caenorhabditis brenneri Sequencing and Analysis Consortium"/>
            <person name="Wilson R.K."/>
        </authorList>
    </citation>
    <scope>NUCLEOTIDE SEQUENCE [LARGE SCALE GENOMIC DNA]</scope>
    <source>
        <strain evidence="3">PB2801</strain>
    </source>
</reference>
<feature type="transmembrane region" description="Helical" evidence="1">
    <location>
        <begin position="75"/>
        <end position="97"/>
    </location>
</feature>
<keyword evidence="3" id="KW-1185">Reference proteome</keyword>
<feature type="transmembrane region" description="Helical" evidence="1">
    <location>
        <begin position="12"/>
        <end position="31"/>
    </location>
</feature>
<protein>
    <recommendedName>
        <fullName evidence="4">MARVEL domain-containing protein</fullName>
    </recommendedName>
</protein>
<proteinExistence type="predicted"/>
<keyword evidence="1" id="KW-1133">Transmembrane helix</keyword>
<feature type="transmembrane region" description="Helical" evidence="1">
    <location>
        <begin position="37"/>
        <end position="63"/>
    </location>
</feature>
<evidence type="ECO:0000313" key="2">
    <source>
        <dbReference type="EMBL" id="EGT57120.1"/>
    </source>
</evidence>
<gene>
    <name evidence="2" type="ORF">CAEBREN_02210</name>
</gene>
<dbReference type="Proteomes" id="UP000008068">
    <property type="component" value="Unassembled WGS sequence"/>
</dbReference>
<dbReference type="InParanoid" id="G0NBR8"/>
<dbReference type="FunCoup" id="G0NBR8">
    <property type="interactions" value="71"/>
</dbReference>
<evidence type="ECO:0000256" key="1">
    <source>
        <dbReference type="SAM" id="Phobius"/>
    </source>
</evidence>
<dbReference type="AlphaFoldDB" id="G0NBR8"/>
<dbReference type="EMBL" id="GL379859">
    <property type="protein sequence ID" value="EGT57120.1"/>
    <property type="molecule type" value="Genomic_DNA"/>
</dbReference>
<name>G0NBR8_CAEBE</name>
<accession>G0NBR8</accession>
<sequence length="159" mass="18294">MTKPIGWCATWLPLIKVAQAICHFIVIIMFLDGRAQWYVYNAIFIFSFLALFFSFFTILLRFFELTDLHVMSFNFAAMLLNFLLMGICLAFSGLLIWDICNMRYGPSKIRYHERLAPANIGQDAWIRRCVVAATSLLLAGILYLITYLKLRGYAASVNQ</sequence>
<dbReference type="HOGENOM" id="CLU_126192_0_0_1"/>
<organism evidence="3">
    <name type="scientific">Caenorhabditis brenneri</name>
    <name type="common">Nematode worm</name>
    <dbReference type="NCBI Taxonomy" id="135651"/>
    <lineage>
        <taxon>Eukaryota</taxon>
        <taxon>Metazoa</taxon>
        <taxon>Ecdysozoa</taxon>
        <taxon>Nematoda</taxon>
        <taxon>Chromadorea</taxon>
        <taxon>Rhabditida</taxon>
        <taxon>Rhabditina</taxon>
        <taxon>Rhabditomorpha</taxon>
        <taxon>Rhabditoidea</taxon>
        <taxon>Rhabditidae</taxon>
        <taxon>Peloderinae</taxon>
        <taxon>Caenorhabditis</taxon>
    </lineage>
</organism>
<dbReference type="eggNOG" id="ENOG502SE0A">
    <property type="taxonomic scope" value="Eukaryota"/>
</dbReference>
<keyword evidence="1" id="KW-0812">Transmembrane</keyword>
<evidence type="ECO:0008006" key="4">
    <source>
        <dbReference type="Google" id="ProtNLM"/>
    </source>
</evidence>
<evidence type="ECO:0000313" key="3">
    <source>
        <dbReference type="Proteomes" id="UP000008068"/>
    </source>
</evidence>
<keyword evidence="1" id="KW-0472">Membrane</keyword>